<organism evidence="3 4">
    <name type="scientific">Eragrostis curvula</name>
    <name type="common">weeping love grass</name>
    <dbReference type="NCBI Taxonomy" id="38414"/>
    <lineage>
        <taxon>Eukaryota</taxon>
        <taxon>Viridiplantae</taxon>
        <taxon>Streptophyta</taxon>
        <taxon>Embryophyta</taxon>
        <taxon>Tracheophyta</taxon>
        <taxon>Spermatophyta</taxon>
        <taxon>Magnoliopsida</taxon>
        <taxon>Liliopsida</taxon>
        <taxon>Poales</taxon>
        <taxon>Poaceae</taxon>
        <taxon>PACMAD clade</taxon>
        <taxon>Chloridoideae</taxon>
        <taxon>Eragrostideae</taxon>
        <taxon>Eragrostidinae</taxon>
        <taxon>Eragrostis</taxon>
    </lineage>
</organism>
<feature type="region of interest" description="Disordered" evidence="1">
    <location>
        <begin position="108"/>
        <end position="177"/>
    </location>
</feature>
<dbReference type="AlphaFoldDB" id="A0A5J9TFG3"/>
<dbReference type="EMBL" id="RWGY01000039">
    <property type="protein sequence ID" value="TVU09937.1"/>
    <property type="molecule type" value="Genomic_DNA"/>
</dbReference>
<feature type="non-terminal residue" evidence="3">
    <location>
        <position position="1"/>
    </location>
</feature>
<keyword evidence="2" id="KW-1133">Transmembrane helix</keyword>
<feature type="compositionally biased region" description="Basic residues" evidence="1">
    <location>
        <begin position="119"/>
        <end position="129"/>
    </location>
</feature>
<sequence length="502" mass="53577">MASTPSCFNFLKEGALLPTHNRKLFAAVFVLAAASATTGNPMFAECRMHSAKAKTHSAKSLPSVTLGKDHTANSSRQRVVCREFSFEHTANTSPRAKNNTRQTFLEIIKKNPPPPQPPPRRRGHSHHHATAAAAPTTPPWPRPPSRHRRPVQAAGGTRRRRERRRPPLPPHARRTVDPAAVVVAAPRRPCCVSWSPNQAGRRHMRPAAPLTVLLHAAAAVAAPCCASRLPRRAAPGQGHGCLVAPLHAGTEPPPLPSLAGVGAAPHLAGLGAIGGVEGERDVGERGERWKKGERDWESCGRERDEGERVTGERDEGERWKTVEEFVGGGIRPLADKLSLDAKALNGTDQGSPEFAHLIQEIQDDTRRLLLVGAAYSLLAVVVGSIVRIVVLFAAVATYSGELQHTFGSLLGRAKAGLKGPVVTLAFVYALEIAYAALVTALIALLDWSRSSVTTRSSSRRPWSYSSPASSSSTSPSSAGSASSWRWPSPGAAAPARWGARGG</sequence>
<evidence type="ECO:0000313" key="3">
    <source>
        <dbReference type="EMBL" id="TVU09937.1"/>
    </source>
</evidence>
<keyword evidence="2" id="KW-0812">Transmembrane</keyword>
<gene>
    <name evidence="3" type="ORF">EJB05_43436</name>
</gene>
<evidence type="ECO:0000256" key="1">
    <source>
        <dbReference type="SAM" id="MobiDB-lite"/>
    </source>
</evidence>
<feature type="compositionally biased region" description="Basic residues" evidence="1">
    <location>
        <begin position="157"/>
        <end position="166"/>
    </location>
</feature>
<feature type="region of interest" description="Disordered" evidence="1">
    <location>
        <begin position="455"/>
        <end position="502"/>
    </location>
</feature>
<dbReference type="Gramene" id="TVU09937">
    <property type="protein sequence ID" value="TVU09937"/>
    <property type="gene ID" value="EJB05_43436"/>
</dbReference>
<name>A0A5J9TFG3_9POAL</name>
<feature type="region of interest" description="Disordered" evidence="1">
    <location>
        <begin position="54"/>
        <end position="75"/>
    </location>
</feature>
<reference evidence="3 4" key="1">
    <citation type="journal article" date="2019" name="Sci. Rep.">
        <title>A high-quality genome of Eragrostis curvula grass provides insights into Poaceae evolution and supports new strategies to enhance forage quality.</title>
        <authorList>
            <person name="Carballo J."/>
            <person name="Santos B.A.C.M."/>
            <person name="Zappacosta D."/>
            <person name="Garbus I."/>
            <person name="Selva J.P."/>
            <person name="Gallo C.A."/>
            <person name="Diaz A."/>
            <person name="Albertini E."/>
            <person name="Caccamo M."/>
            <person name="Echenique V."/>
        </authorList>
    </citation>
    <scope>NUCLEOTIDE SEQUENCE [LARGE SCALE GENOMIC DNA]</scope>
    <source>
        <strain evidence="4">cv. Victoria</strain>
        <tissue evidence="3">Leaf</tissue>
    </source>
</reference>
<feature type="transmembrane region" description="Helical" evidence="2">
    <location>
        <begin position="368"/>
        <end position="399"/>
    </location>
</feature>
<protein>
    <submittedName>
        <fullName evidence="3">Uncharacterized protein</fullName>
    </submittedName>
</protein>
<dbReference type="PANTHER" id="PTHR34483:SF5">
    <property type="entry name" value="TRANSMEMBRANE PROTEIN"/>
    <property type="match status" value="1"/>
</dbReference>
<dbReference type="Proteomes" id="UP000324897">
    <property type="component" value="Chromosome 3"/>
</dbReference>
<feature type="region of interest" description="Disordered" evidence="1">
    <location>
        <begin position="275"/>
        <end position="315"/>
    </location>
</feature>
<evidence type="ECO:0000313" key="4">
    <source>
        <dbReference type="Proteomes" id="UP000324897"/>
    </source>
</evidence>
<evidence type="ECO:0000256" key="2">
    <source>
        <dbReference type="SAM" id="Phobius"/>
    </source>
</evidence>
<proteinExistence type="predicted"/>
<keyword evidence="2" id="KW-0472">Membrane</keyword>
<keyword evidence="4" id="KW-1185">Reference proteome</keyword>
<comment type="caution">
    <text evidence="3">The sequence shown here is derived from an EMBL/GenBank/DDBJ whole genome shotgun (WGS) entry which is preliminary data.</text>
</comment>
<accession>A0A5J9TFG3</accession>
<dbReference type="PANTHER" id="PTHR34483">
    <property type="entry name" value="OS09G0129800 PROTEIN"/>
    <property type="match status" value="1"/>
</dbReference>
<feature type="compositionally biased region" description="Basic and acidic residues" evidence="1">
    <location>
        <begin position="277"/>
        <end position="315"/>
    </location>
</feature>
<feature type="transmembrane region" description="Helical" evidence="2">
    <location>
        <begin position="24"/>
        <end position="44"/>
    </location>
</feature>
<feature type="transmembrane region" description="Helical" evidence="2">
    <location>
        <begin position="419"/>
        <end position="445"/>
    </location>
</feature>